<feature type="region of interest" description="Disordered" evidence="2">
    <location>
        <begin position="1"/>
        <end position="34"/>
    </location>
</feature>
<proteinExistence type="inferred from homology"/>
<dbReference type="OrthoDB" id="15401at2"/>
<comment type="similarity">
    <text evidence="1">Belongs to the bacterial AtpI family.</text>
</comment>
<name>A0A1M7TEU7_9RHOB</name>
<feature type="compositionally biased region" description="Low complexity" evidence="2">
    <location>
        <begin position="108"/>
        <end position="120"/>
    </location>
</feature>
<keyword evidence="3" id="KW-0812">Transmembrane</keyword>
<organism evidence="4 5">
    <name type="scientific">Oceanicella actignis</name>
    <dbReference type="NCBI Taxonomy" id="1189325"/>
    <lineage>
        <taxon>Bacteria</taxon>
        <taxon>Pseudomonadati</taxon>
        <taxon>Pseudomonadota</taxon>
        <taxon>Alphaproteobacteria</taxon>
        <taxon>Rhodobacterales</taxon>
        <taxon>Paracoccaceae</taxon>
        <taxon>Oceanicella</taxon>
    </lineage>
</organism>
<dbReference type="Pfam" id="PF09527">
    <property type="entry name" value="ATPase_gene1"/>
    <property type="match status" value="1"/>
</dbReference>
<dbReference type="EMBL" id="FRDL01000006">
    <property type="protein sequence ID" value="SHN69282.1"/>
    <property type="molecule type" value="Genomic_DNA"/>
</dbReference>
<feature type="region of interest" description="Disordered" evidence="2">
    <location>
        <begin position="94"/>
        <end position="130"/>
    </location>
</feature>
<feature type="compositionally biased region" description="Basic residues" evidence="2">
    <location>
        <begin position="23"/>
        <end position="33"/>
    </location>
</feature>
<feature type="compositionally biased region" description="Gly residues" evidence="2">
    <location>
        <begin position="121"/>
        <end position="130"/>
    </location>
</feature>
<dbReference type="GO" id="GO:0045259">
    <property type="term" value="C:proton-transporting ATP synthase complex"/>
    <property type="evidence" value="ECO:0007669"/>
    <property type="project" value="UniProtKB-UniRule"/>
</dbReference>
<keyword evidence="1" id="KW-0406">Ion transport</keyword>
<accession>A0A1M7TEU7</accession>
<keyword evidence="1 3" id="KW-0472">Membrane</keyword>
<protein>
    <recommendedName>
        <fullName evidence="1">ATP synthase protein I</fullName>
    </recommendedName>
</protein>
<dbReference type="STRING" id="1189325.SAMN04488119_106152"/>
<evidence type="ECO:0000313" key="4">
    <source>
        <dbReference type="EMBL" id="SHN69282.1"/>
    </source>
</evidence>
<keyword evidence="1" id="KW-0813">Transport</keyword>
<dbReference type="InterPro" id="IPR016989">
    <property type="entry name" value="Atp1_alphaprobac"/>
</dbReference>
<evidence type="ECO:0000256" key="3">
    <source>
        <dbReference type="SAM" id="Phobius"/>
    </source>
</evidence>
<feature type="compositionally biased region" description="Basic and acidic residues" evidence="2">
    <location>
        <begin position="96"/>
        <end position="107"/>
    </location>
</feature>
<keyword evidence="5" id="KW-1185">Reference proteome</keyword>
<evidence type="ECO:0000256" key="2">
    <source>
        <dbReference type="SAM" id="MobiDB-lite"/>
    </source>
</evidence>
<dbReference type="Proteomes" id="UP000184066">
    <property type="component" value="Unassembled WGS sequence"/>
</dbReference>
<sequence>MSDPDTSTDRLKRLETQLEEARRRRAPKPRAARPGKFAGAELAWRMVIELSAGIAVGTGMGWGLDGLFGTKPVFLILFILLGFAAGVRVMLQSAAGEERRRKRREADAAQVGGAERNGNEPPGGGGNAGA</sequence>
<feature type="transmembrane region" description="Helical" evidence="3">
    <location>
        <begin position="42"/>
        <end position="62"/>
    </location>
</feature>
<dbReference type="GO" id="GO:1902600">
    <property type="term" value="P:proton transmembrane transport"/>
    <property type="evidence" value="ECO:0007669"/>
    <property type="project" value="UniProtKB-KW"/>
</dbReference>
<keyword evidence="1" id="KW-0375">Hydrogen ion transport</keyword>
<dbReference type="InterPro" id="IPR032820">
    <property type="entry name" value="ATPase_put"/>
</dbReference>
<gene>
    <name evidence="4" type="ORF">SAMN05216200_10650</name>
</gene>
<dbReference type="RefSeq" id="WP_072747490.1">
    <property type="nucleotide sequence ID" value="NZ_FOHL01000006.1"/>
</dbReference>
<comment type="function">
    <text evidence="1">A possible function for this protein is to guide the assembly of the membrane sector of the ATPase enzyme complex.</text>
</comment>
<evidence type="ECO:0000256" key="1">
    <source>
        <dbReference type="PIRNR" id="PIRNR032126"/>
    </source>
</evidence>
<feature type="transmembrane region" description="Helical" evidence="3">
    <location>
        <begin position="74"/>
        <end position="95"/>
    </location>
</feature>
<dbReference type="PIRSF" id="PIRSF032126">
    <property type="entry name" value="F0F1_ATP_synthase_subunit_I"/>
    <property type="match status" value="1"/>
</dbReference>
<dbReference type="AlphaFoldDB" id="A0A1M7TEU7"/>
<keyword evidence="3" id="KW-1133">Transmembrane helix</keyword>
<feature type="compositionally biased region" description="Basic and acidic residues" evidence="2">
    <location>
        <begin position="7"/>
        <end position="22"/>
    </location>
</feature>
<reference evidence="4 5" key="1">
    <citation type="submission" date="2016-12" db="EMBL/GenBank/DDBJ databases">
        <authorList>
            <person name="Song W.-J."/>
            <person name="Kurnit D.M."/>
        </authorList>
    </citation>
    <scope>NUCLEOTIDE SEQUENCE [LARGE SCALE GENOMIC DNA]</scope>
    <source>
        <strain evidence="4 5">CGMCC 1.10808</strain>
    </source>
</reference>
<evidence type="ECO:0000313" key="5">
    <source>
        <dbReference type="Proteomes" id="UP000184066"/>
    </source>
</evidence>